<dbReference type="AlphaFoldDB" id="A0A0C3GMA9"/>
<dbReference type="HOGENOM" id="CLU_023880_4_0_1"/>
<organism evidence="7 8">
    <name type="scientific">Oidiodendron maius (strain Zn)</name>
    <dbReference type="NCBI Taxonomy" id="913774"/>
    <lineage>
        <taxon>Eukaryota</taxon>
        <taxon>Fungi</taxon>
        <taxon>Dikarya</taxon>
        <taxon>Ascomycota</taxon>
        <taxon>Pezizomycotina</taxon>
        <taxon>Leotiomycetes</taxon>
        <taxon>Leotiomycetes incertae sedis</taxon>
        <taxon>Myxotrichaceae</taxon>
        <taxon>Oidiodendron</taxon>
    </lineage>
</organism>
<dbReference type="SMART" id="SM00066">
    <property type="entry name" value="GAL4"/>
    <property type="match status" value="1"/>
</dbReference>
<dbReference type="Pfam" id="PF00172">
    <property type="entry name" value="Zn_clus"/>
    <property type="match status" value="1"/>
</dbReference>
<evidence type="ECO:0000256" key="4">
    <source>
        <dbReference type="ARBA" id="ARBA00023163"/>
    </source>
</evidence>
<dbReference type="PROSITE" id="PS00463">
    <property type="entry name" value="ZN2_CY6_FUNGAL_1"/>
    <property type="match status" value="1"/>
</dbReference>
<dbReference type="SMART" id="SM00906">
    <property type="entry name" value="Fungal_trans"/>
    <property type="match status" value="1"/>
</dbReference>
<reference evidence="7 8" key="1">
    <citation type="submission" date="2014-04" db="EMBL/GenBank/DDBJ databases">
        <authorList>
            <consortium name="DOE Joint Genome Institute"/>
            <person name="Kuo A."/>
            <person name="Martino E."/>
            <person name="Perotto S."/>
            <person name="Kohler A."/>
            <person name="Nagy L.G."/>
            <person name="Floudas D."/>
            <person name="Copeland A."/>
            <person name="Barry K.W."/>
            <person name="Cichocki N."/>
            <person name="Veneault-Fourrey C."/>
            <person name="LaButti K."/>
            <person name="Lindquist E.A."/>
            <person name="Lipzen A."/>
            <person name="Lundell T."/>
            <person name="Morin E."/>
            <person name="Murat C."/>
            <person name="Sun H."/>
            <person name="Tunlid A."/>
            <person name="Henrissat B."/>
            <person name="Grigoriev I.V."/>
            <person name="Hibbett D.S."/>
            <person name="Martin F."/>
            <person name="Nordberg H.P."/>
            <person name="Cantor M.N."/>
            <person name="Hua S.X."/>
        </authorList>
    </citation>
    <scope>NUCLEOTIDE SEQUENCE [LARGE SCALE GENOMIC DNA]</scope>
    <source>
        <strain evidence="7 8">Zn</strain>
    </source>
</reference>
<dbReference type="PANTHER" id="PTHR47338">
    <property type="entry name" value="ZN(II)2CYS6 TRANSCRIPTION FACTOR (EUROFUNG)-RELATED"/>
    <property type="match status" value="1"/>
</dbReference>
<feature type="domain" description="Zn(2)-C6 fungal-type" evidence="6">
    <location>
        <begin position="23"/>
        <end position="53"/>
    </location>
</feature>
<proteinExistence type="predicted"/>
<dbReference type="OrthoDB" id="3862662at2759"/>
<dbReference type="CDD" id="cd12148">
    <property type="entry name" value="fungal_TF_MHR"/>
    <property type="match status" value="1"/>
</dbReference>
<name>A0A0C3GMA9_OIDMZ</name>
<dbReference type="Proteomes" id="UP000054321">
    <property type="component" value="Unassembled WGS sequence"/>
</dbReference>
<dbReference type="GO" id="GO:0005634">
    <property type="term" value="C:nucleus"/>
    <property type="evidence" value="ECO:0007669"/>
    <property type="project" value="UniProtKB-SubCell"/>
</dbReference>
<dbReference type="GO" id="GO:0008270">
    <property type="term" value="F:zinc ion binding"/>
    <property type="evidence" value="ECO:0007669"/>
    <property type="project" value="InterPro"/>
</dbReference>
<accession>A0A0C3GMA9</accession>
<dbReference type="InterPro" id="IPR001138">
    <property type="entry name" value="Zn2Cys6_DnaBD"/>
</dbReference>
<evidence type="ECO:0000256" key="5">
    <source>
        <dbReference type="ARBA" id="ARBA00023242"/>
    </source>
</evidence>
<dbReference type="CDD" id="cd00067">
    <property type="entry name" value="GAL4"/>
    <property type="match status" value="1"/>
</dbReference>
<dbReference type="GO" id="GO:0003677">
    <property type="term" value="F:DNA binding"/>
    <property type="evidence" value="ECO:0007669"/>
    <property type="project" value="InterPro"/>
</dbReference>
<dbReference type="InterPro" id="IPR050815">
    <property type="entry name" value="TF_fung"/>
</dbReference>
<keyword evidence="5" id="KW-0539">Nucleus</keyword>
<sequence>MDVDVPSQRIVASGSDLPRAENVCVYCRRRKTKCDKRLPSCLPCQKHNVECVYEDPASNIFVDELRYLRRRLKDVERLAVHKTFNNAHPARLASGDPPNSALEITKHGTFLKRLEAVKTETDLSEEVHDLAQSKPGELYGACQVYFQNVHTWMPIMSQRLFYKRMTEFSKTKRADFSLLLLCICLLVRYPSSDTTHDPLYKIVKTEYGHLNSHLEATIEMAQAGILIACYEHASGLVEASYYTIGLCARMGYWMGLQNQRLESNLPRDSDAWLENAERCNTWWGICIRDRCINIEETALGKPFAVQRSSIPMYLPLDSDTLDASFTALPATNAIGIFGRVAQACILLDQAICLHQREDTAQQEARSEEVGRLDAEIRQLLWVLIEQNGGTLCAYCEASAMVIAALFVLHSGNSHSIPPATDLDADNNNCNAATTKSSLARKTAGRIVIDVARSFNNCLGEIGSATLSPTYCYIIYRAIQELIAINDGRDRVQLFQDLEVLRETCWHYGRRWQMAGKCAINSN</sequence>
<dbReference type="PROSITE" id="PS50048">
    <property type="entry name" value="ZN2_CY6_FUNGAL_2"/>
    <property type="match status" value="1"/>
</dbReference>
<dbReference type="PANTHER" id="PTHR47338:SF20">
    <property type="entry name" value="ZN(II)2CYS6 TRANSCRIPTION FACTOR (EUROFUNG)"/>
    <property type="match status" value="1"/>
</dbReference>
<evidence type="ECO:0000256" key="3">
    <source>
        <dbReference type="ARBA" id="ARBA00023015"/>
    </source>
</evidence>
<dbReference type="GO" id="GO:0000981">
    <property type="term" value="F:DNA-binding transcription factor activity, RNA polymerase II-specific"/>
    <property type="evidence" value="ECO:0007669"/>
    <property type="project" value="InterPro"/>
</dbReference>
<dbReference type="InterPro" id="IPR036864">
    <property type="entry name" value="Zn2-C6_fun-type_DNA-bd_sf"/>
</dbReference>
<keyword evidence="4" id="KW-0804">Transcription</keyword>
<dbReference type="Gene3D" id="4.10.240.10">
    <property type="entry name" value="Zn(2)-C6 fungal-type DNA-binding domain"/>
    <property type="match status" value="1"/>
</dbReference>
<comment type="subcellular location">
    <subcellularLocation>
        <location evidence="1">Nucleus</location>
    </subcellularLocation>
</comment>
<protein>
    <recommendedName>
        <fullName evidence="6">Zn(2)-C6 fungal-type domain-containing protein</fullName>
    </recommendedName>
</protein>
<evidence type="ECO:0000256" key="1">
    <source>
        <dbReference type="ARBA" id="ARBA00004123"/>
    </source>
</evidence>
<dbReference type="EMBL" id="KN832910">
    <property type="protein sequence ID" value="KIM92679.1"/>
    <property type="molecule type" value="Genomic_DNA"/>
</dbReference>
<keyword evidence="2" id="KW-0479">Metal-binding</keyword>
<evidence type="ECO:0000259" key="6">
    <source>
        <dbReference type="PROSITE" id="PS50048"/>
    </source>
</evidence>
<evidence type="ECO:0000313" key="8">
    <source>
        <dbReference type="Proteomes" id="UP000054321"/>
    </source>
</evidence>
<dbReference type="InParanoid" id="A0A0C3GMA9"/>
<keyword evidence="8" id="KW-1185">Reference proteome</keyword>
<gene>
    <name evidence="7" type="ORF">OIDMADRAFT_62346</name>
</gene>
<dbReference type="InterPro" id="IPR007219">
    <property type="entry name" value="XnlR_reg_dom"/>
</dbReference>
<evidence type="ECO:0000313" key="7">
    <source>
        <dbReference type="EMBL" id="KIM92679.1"/>
    </source>
</evidence>
<dbReference type="GO" id="GO:0006351">
    <property type="term" value="P:DNA-templated transcription"/>
    <property type="evidence" value="ECO:0007669"/>
    <property type="project" value="InterPro"/>
</dbReference>
<evidence type="ECO:0000256" key="2">
    <source>
        <dbReference type="ARBA" id="ARBA00022723"/>
    </source>
</evidence>
<dbReference type="SUPFAM" id="SSF57701">
    <property type="entry name" value="Zn2/Cys6 DNA-binding domain"/>
    <property type="match status" value="1"/>
</dbReference>
<keyword evidence="3" id="KW-0805">Transcription regulation</keyword>
<dbReference type="Pfam" id="PF04082">
    <property type="entry name" value="Fungal_trans"/>
    <property type="match status" value="1"/>
</dbReference>
<reference evidence="8" key="2">
    <citation type="submission" date="2015-01" db="EMBL/GenBank/DDBJ databases">
        <title>Evolutionary Origins and Diversification of the Mycorrhizal Mutualists.</title>
        <authorList>
            <consortium name="DOE Joint Genome Institute"/>
            <consortium name="Mycorrhizal Genomics Consortium"/>
            <person name="Kohler A."/>
            <person name="Kuo A."/>
            <person name="Nagy L.G."/>
            <person name="Floudas D."/>
            <person name="Copeland A."/>
            <person name="Barry K.W."/>
            <person name="Cichocki N."/>
            <person name="Veneault-Fourrey C."/>
            <person name="LaButti K."/>
            <person name="Lindquist E.A."/>
            <person name="Lipzen A."/>
            <person name="Lundell T."/>
            <person name="Morin E."/>
            <person name="Murat C."/>
            <person name="Riley R."/>
            <person name="Ohm R."/>
            <person name="Sun H."/>
            <person name="Tunlid A."/>
            <person name="Henrissat B."/>
            <person name="Grigoriev I.V."/>
            <person name="Hibbett D.S."/>
            <person name="Martin F."/>
        </authorList>
    </citation>
    <scope>NUCLEOTIDE SEQUENCE [LARGE SCALE GENOMIC DNA]</scope>
    <source>
        <strain evidence="8">Zn</strain>
    </source>
</reference>